<dbReference type="AlphaFoldDB" id="A0A917F8W8"/>
<organism evidence="3 4">
    <name type="scientific">Terasakiella brassicae</name>
    <dbReference type="NCBI Taxonomy" id="1634917"/>
    <lineage>
        <taxon>Bacteria</taxon>
        <taxon>Pseudomonadati</taxon>
        <taxon>Pseudomonadota</taxon>
        <taxon>Alphaproteobacteria</taxon>
        <taxon>Rhodospirillales</taxon>
        <taxon>Terasakiellaceae</taxon>
        <taxon>Terasakiella</taxon>
    </lineage>
</organism>
<reference evidence="3" key="2">
    <citation type="submission" date="2020-09" db="EMBL/GenBank/DDBJ databases">
        <authorList>
            <person name="Sun Q."/>
            <person name="Zhou Y."/>
        </authorList>
    </citation>
    <scope>NUCLEOTIDE SEQUENCE</scope>
    <source>
        <strain evidence="3">CGMCC 1.15254</strain>
    </source>
</reference>
<name>A0A917F8W8_9PROT</name>
<keyword evidence="2" id="KW-0732">Signal</keyword>
<feature type="region of interest" description="Disordered" evidence="1">
    <location>
        <begin position="29"/>
        <end position="51"/>
    </location>
</feature>
<feature type="chain" id="PRO_5038031048" description="Lipoprotein" evidence="2">
    <location>
        <begin position="24"/>
        <end position="152"/>
    </location>
</feature>
<dbReference type="EMBL" id="BMHV01000006">
    <property type="protein sequence ID" value="GGF58669.1"/>
    <property type="molecule type" value="Genomic_DNA"/>
</dbReference>
<keyword evidence="4" id="KW-1185">Reference proteome</keyword>
<accession>A0A917F8W8</accession>
<dbReference type="PROSITE" id="PS51257">
    <property type="entry name" value="PROKAR_LIPOPROTEIN"/>
    <property type="match status" value="1"/>
</dbReference>
<comment type="caution">
    <text evidence="3">The sequence shown here is derived from an EMBL/GenBank/DDBJ whole genome shotgun (WGS) entry which is preliminary data.</text>
</comment>
<evidence type="ECO:0000313" key="4">
    <source>
        <dbReference type="Proteomes" id="UP000632498"/>
    </source>
</evidence>
<gene>
    <name evidence="3" type="ORF">GCM10011332_10300</name>
</gene>
<dbReference type="RefSeq" id="WP_188662421.1">
    <property type="nucleotide sequence ID" value="NZ_BMHV01000006.1"/>
</dbReference>
<evidence type="ECO:0008006" key="5">
    <source>
        <dbReference type="Google" id="ProtNLM"/>
    </source>
</evidence>
<protein>
    <recommendedName>
        <fullName evidence="5">Lipoprotein</fullName>
    </recommendedName>
</protein>
<proteinExistence type="predicted"/>
<evidence type="ECO:0000256" key="2">
    <source>
        <dbReference type="SAM" id="SignalP"/>
    </source>
</evidence>
<reference evidence="3" key="1">
    <citation type="journal article" date="2014" name="Int. J. Syst. Evol. Microbiol.">
        <title>Complete genome sequence of Corynebacterium casei LMG S-19264T (=DSM 44701T), isolated from a smear-ripened cheese.</title>
        <authorList>
            <consortium name="US DOE Joint Genome Institute (JGI-PGF)"/>
            <person name="Walter F."/>
            <person name="Albersmeier A."/>
            <person name="Kalinowski J."/>
            <person name="Ruckert C."/>
        </authorList>
    </citation>
    <scope>NUCLEOTIDE SEQUENCE</scope>
    <source>
        <strain evidence="3">CGMCC 1.15254</strain>
    </source>
</reference>
<evidence type="ECO:0000256" key="1">
    <source>
        <dbReference type="SAM" id="MobiDB-lite"/>
    </source>
</evidence>
<evidence type="ECO:0000313" key="3">
    <source>
        <dbReference type="EMBL" id="GGF58669.1"/>
    </source>
</evidence>
<dbReference type="Proteomes" id="UP000632498">
    <property type="component" value="Unassembled WGS sequence"/>
</dbReference>
<feature type="signal peptide" evidence="2">
    <location>
        <begin position="1"/>
        <end position="23"/>
    </location>
</feature>
<sequence length="152" mass="16781">MSLSIRAVQALALCGALLLSACAGPSKQDMYGGERPQQTTPQVEVQKKAETPRLSARRLAAIKEYGLEKAQPDKLVGLDGFEVEQALGTADFIRKDSGVEIWQYRANHCILDLFLYQNGAHLRVDHTELRGSLPKEKAAADCFNQIVMDLRP</sequence>